<sequence>MDTILVDPLTFTPISIDDQNTATSSFKKEINNLLRKKIISSEECKFFLSNIMSKAYIYGLPKLHKEGIPLRPIIAYHLSPAAPLATYLAKILAPMLRDSDSPTTISSIPVFIGKLQQTAVTPGTIMVSFDVVNLYPSLPHQLILDCTTEFLNEQGCPTDIISKLIALIKISLCHSIFKFNQSYFKQTKGTPMGSPLSSPLSEIVMRKIDKRIVNIFPNDILIWSRYIDDVFAIIKINAFNDILNTLNNFYQDINFTSETETCDSLAFLDIRITKTRNRYNTEVYYKPTFHPMYINFSSFCPLSHKINTDIIDISSPEKNVITMEVADPFIYSGHNQLSSYGGEGASHRRSPYLFEMDMVKALIERTTSDIKVQDRSIQLRHDKKLAFWSQKYSFPLDHKYANPEASNNIINLSSVTLTPAENSLLSKGLKYRLPAKPDIPRIISGIEASVKNHNHQDRCAIRNHVARVLQRPLPPPPNSQTESKALRRLMKQRSIVISRSDKGTDTVILDRSSYHAKILEILQDTATFSQISAQESTIALKTFKSSLNRMKRTSLISTEEHKSFTTNLPNGTYIYGLPKVHKPSVPLRPIIAYHLSPAYPLAKYLSNYLSPLLNNNRSNLTVSSTPTLIQEITGLHPPQNFTMCSFDVSSLYLSLPHHLIIDSLNQFLVSINTDPVKTNSITSLSQICLNMSTFTFDHIHFKQIRGSPMGSPLSSIAAELVMTRIDKWVCNLHCDDILFWRRYVDDILCICKTDLEETILSTLNSYNPNLSFTMEKEQGHIIPFLDILIIRTPASFHTTVYYKNSSTPTYTHFYSFCPIVHKINIVKTLTRRLHTHCSLPIFKTTEKACIISHLTAASYPLTFINKHTYSPAPSNPPPVFRTTCMLPYSPLTVSISRLIRPFGIRTFFINTPSIHSLLRHPITKTGTQLSPLDSSGAVYSVSCEHCSATYVGETGRTVAIRMSEHTRNINNNDPRSLIYQHVASTGHSFNTNHPTIHYRNIPNLHQRLMLESIVSTKLKSINRKIEIPEIYDIFVSS</sequence>
<dbReference type="InterPro" id="IPR000477">
    <property type="entry name" value="RT_dom"/>
</dbReference>
<reference evidence="2 3" key="1">
    <citation type="submission" date="2022-01" db="EMBL/GenBank/DDBJ databases">
        <title>A chromosomal length assembly of Cordylochernes scorpioides.</title>
        <authorList>
            <person name="Zeh D."/>
            <person name="Zeh J."/>
        </authorList>
    </citation>
    <scope>NUCLEOTIDE SEQUENCE [LARGE SCALE GENOMIC DNA]</scope>
    <source>
        <strain evidence="2">IN4F17</strain>
        <tissue evidence="2">Whole Body</tissue>
    </source>
</reference>
<dbReference type="InterPro" id="IPR058912">
    <property type="entry name" value="HTH_animal"/>
</dbReference>
<proteinExistence type="predicted"/>
<dbReference type="PANTHER" id="PTHR21301">
    <property type="entry name" value="REVERSE TRANSCRIPTASE"/>
    <property type="match status" value="1"/>
</dbReference>
<accession>A0ABY6L9T6</accession>
<gene>
    <name evidence="2" type="ORF">LAZ67_14002818</name>
</gene>
<evidence type="ECO:0000259" key="1">
    <source>
        <dbReference type="PROSITE" id="PS50878"/>
    </source>
</evidence>
<feature type="domain" description="Reverse transcriptase" evidence="1">
    <location>
        <begin position="558"/>
        <end position="801"/>
    </location>
</feature>
<dbReference type="PANTHER" id="PTHR21301:SF10">
    <property type="entry name" value="REVERSE TRANSCRIPTASE DOMAIN-CONTAINING PROTEIN"/>
    <property type="match status" value="1"/>
</dbReference>
<keyword evidence="3" id="KW-1185">Reference proteome</keyword>
<dbReference type="EMBL" id="CP092876">
    <property type="protein sequence ID" value="UYV77012.1"/>
    <property type="molecule type" value="Genomic_DNA"/>
</dbReference>
<dbReference type="CDD" id="cd00304">
    <property type="entry name" value="RT_like"/>
    <property type="match status" value="1"/>
</dbReference>
<name>A0ABY6L9T6_9ARAC</name>
<dbReference type="SUPFAM" id="SSF56672">
    <property type="entry name" value="DNA/RNA polymerases"/>
    <property type="match status" value="2"/>
</dbReference>
<protein>
    <recommendedName>
        <fullName evidence="1">Reverse transcriptase domain-containing protein</fullName>
    </recommendedName>
</protein>
<organism evidence="2 3">
    <name type="scientific">Cordylochernes scorpioides</name>
    <dbReference type="NCBI Taxonomy" id="51811"/>
    <lineage>
        <taxon>Eukaryota</taxon>
        <taxon>Metazoa</taxon>
        <taxon>Ecdysozoa</taxon>
        <taxon>Arthropoda</taxon>
        <taxon>Chelicerata</taxon>
        <taxon>Arachnida</taxon>
        <taxon>Pseudoscorpiones</taxon>
        <taxon>Cheliferoidea</taxon>
        <taxon>Chernetidae</taxon>
        <taxon>Cordylochernes</taxon>
    </lineage>
</organism>
<dbReference type="Pfam" id="PF00078">
    <property type="entry name" value="RVT_1"/>
    <property type="match status" value="2"/>
</dbReference>
<dbReference type="Proteomes" id="UP001235939">
    <property type="component" value="Chromosome 14"/>
</dbReference>
<evidence type="ECO:0000313" key="3">
    <source>
        <dbReference type="Proteomes" id="UP001235939"/>
    </source>
</evidence>
<dbReference type="PROSITE" id="PS50878">
    <property type="entry name" value="RT_POL"/>
    <property type="match status" value="2"/>
</dbReference>
<feature type="domain" description="Reverse transcriptase" evidence="1">
    <location>
        <begin position="41"/>
        <end position="296"/>
    </location>
</feature>
<evidence type="ECO:0000313" key="2">
    <source>
        <dbReference type="EMBL" id="UYV77012.1"/>
    </source>
</evidence>
<dbReference type="InterPro" id="IPR043502">
    <property type="entry name" value="DNA/RNA_pol_sf"/>
</dbReference>
<dbReference type="Pfam" id="PF26215">
    <property type="entry name" value="HTH_animal"/>
    <property type="match status" value="1"/>
</dbReference>